<protein>
    <submittedName>
        <fullName evidence="1">Uncharacterized protein</fullName>
    </submittedName>
</protein>
<reference evidence="1" key="1">
    <citation type="submission" date="2021-01" db="EMBL/GenBank/DDBJ databases">
        <title>Enterococcus.</title>
        <authorList>
            <person name="Du X."/>
            <person name="Wang N."/>
        </authorList>
    </citation>
    <scope>NUCLEOTIDE SEQUENCE [LARGE SCALE GENOMIC DNA]</scope>
    <source>
        <strain evidence="1">T90-2</strain>
    </source>
</reference>
<evidence type="ECO:0000313" key="1">
    <source>
        <dbReference type="EMBL" id="QQV79521.1"/>
    </source>
</evidence>
<proteinExistence type="predicted"/>
<dbReference type="AlphaFoldDB" id="A0A974NZ98"/>
<accession>A0A974NZ98</accession>
<name>A0A974NZ98_ENTFL</name>
<organism evidence="1">
    <name type="scientific">Enterococcus faecalis</name>
    <name type="common">Streptococcus faecalis</name>
    <dbReference type="NCBI Taxonomy" id="1351"/>
    <lineage>
        <taxon>Bacteria</taxon>
        <taxon>Bacillati</taxon>
        <taxon>Bacillota</taxon>
        <taxon>Bacilli</taxon>
        <taxon>Lactobacillales</taxon>
        <taxon>Enterococcaceae</taxon>
        <taxon>Enterococcus</taxon>
    </lineage>
</organism>
<gene>
    <name evidence="1" type="ORF">JG559_08625</name>
</gene>
<sequence length="61" mass="6880">MMISEKNSGHSIHQKPPYRAKSMLTVAEAAKVAQRHKVPLIVDAAAEEDLFQIHRSEALIW</sequence>
<dbReference type="EMBL" id="CP068242">
    <property type="protein sequence ID" value="QQV79521.1"/>
    <property type="molecule type" value="Genomic_DNA"/>
</dbReference>